<feature type="transmembrane region" description="Helical" evidence="1">
    <location>
        <begin position="62"/>
        <end position="80"/>
    </location>
</feature>
<organism evidence="2 3">
    <name type="scientific">Flavobacterium humi</name>
    <dbReference type="NCBI Taxonomy" id="2562683"/>
    <lineage>
        <taxon>Bacteria</taxon>
        <taxon>Pseudomonadati</taxon>
        <taxon>Bacteroidota</taxon>
        <taxon>Flavobacteriia</taxon>
        <taxon>Flavobacteriales</taxon>
        <taxon>Flavobacteriaceae</taxon>
        <taxon>Flavobacterium</taxon>
    </lineage>
</organism>
<dbReference type="RefSeq" id="WP_135526310.1">
    <property type="nucleotide sequence ID" value="NZ_SRLH01000004.1"/>
</dbReference>
<comment type="caution">
    <text evidence="2">The sequence shown here is derived from an EMBL/GenBank/DDBJ whole genome shotgun (WGS) entry which is preliminary data.</text>
</comment>
<name>A0A4Z0LA75_9FLAO</name>
<keyword evidence="3" id="KW-1185">Reference proteome</keyword>
<dbReference type="EMBL" id="SRLH01000004">
    <property type="protein sequence ID" value="TGD58140.1"/>
    <property type="molecule type" value="Genomic_DNA"/>
</dbReference>
<evidence type="ECO:0008006" key="4">
    <source>
        <dbReference type="Google" id="ProtNLM"/>
    </source>
</evidence>
<protein>
    <recommendedName>
        <fullName evidence="4">Transmembrane protein</fullName>
    </recommendedName>
</protein>
<reference evidence="2 3" key="1">
    <citation type="submission" date="2019-04" db="EMBL/GenBank/DDBJ databases">
        <title>Flavobacterium sp. strain DS2-A Genome sequencing and assembly.</title>
        <authorList>
            <person name="Kim I."/>
        </authorList>
    </citation>
    <scope>NUCLEOTIDE SEQUENCE [LARGE SCALE GENOMIC DNA]</scope>
    <source>
        <strain evidence="2 3">DS2-A</strain>
    </source>
</reference>
<evidence type="ECO:0000313" key="3">
    <source>
        <dbReference type="Proteomes" id="UP000297407"/>
    </source>
</evidence>
<dbReference type="OrthoDB" id="1453258at2"/>
<feature type="transmembrane region" description="Helical" evidence="1">
    <location>
        <begin position="29"/>
        <end position="50"/>
    </location>
</feature>
<proteinExistence type="predicted"/>
<keyword evidence="1" id="KW-0812">Transmembrane</keyword>
<dbReference type="Proteomes" id="UP000297407">
    <property type="component" value="Unassembled WGS sequence"/>
</dbReference>
<keyword evidence="1" id="KW-1133">Transmembrane helix</keyword>
<sequence length="127" mass="14610">MKYLDKLLDVYPNERDSFQIISWWELRRILYNLIVLVCGIASMSLTSLLVNAPPGQDMVEPFAIMGFGIACNLGYTLGWLTELFVKNDPAYGPKMFKTGLYFTLFFIFLPLAIHIVMCFARGFKTMY</sequence>
<gene>
    <name evidence="2" type="ORF">E4635_09040</name>
</gene>
<feature type="transmembrane region" description="Helical" evidence="1">
    <location>
        <begin position="100"/>
        <end position="120"/>
    </location>
</feature>
<keyword evidence="1" id="KW-0472">Membrane</keyword>
<evidence type="ECO:0000313" key="2">
    <source>
        <dbReference type="EMBL" id="TGD58140.1"/>
    </source>
</evidence>
<evidence type="ECO:0000256" key="1">
    <source>
        <dbReference type="SAM" id="Phobius"/>
    </source>
</evidence>
<accession>A0A4Z0LA75</accession>
<dbReference type="AlphaFoldDB" id="A0A4Z0LA75"/>